<sequence length="580" mass="66054">MEEKKDCPILSLSTELVLQIFEYALPSVNLAFTCSTLYQHCRPLLDLHRGAHAKYKITSDLDPETVIDLLKNTSSARVGRWHVRELEIWGNRTDWQDWRPRAPEQSGLQFTQGTPTRSELDTGELQRYIQAGNEWWEFSGTEIDNITQELRSGQDAYLKLLLIALCPRLHSIRIARPYRDLGSALKKVTKAINASRSLAKWPPGFESLRNIAVNVETGFPIPKNEDADEDEILEEHQMNAVDFVALFFIPSVESIYFNDLWQDPHAEEEQGVEFEDKYDFPDNTSSVKRLFLDGISDLSAEFLCAVAGAPRSLESMVIRTPDHHIVHVDDIDTLVNESAKCQPDLKELIMYNPSGMHGYRCVVYRPEELGNFKTIKRITVAAADIELDGLYQLTIHDRQLNAEDLGGYVIGAFPSTIEALYIWGRSDVHIDNPDPEKPSDIFDSVIAHLIESGVYQNLKAIYLDDVERAHRQRDHLISQGQPFNAGRKELAFQKSVAAGNKAGVHVHTLMNRDDDDHYWRNFPARPDKFALKTGCFGERPLEWKFNLQTGEWGQDCDGCGECKECLTVYPPELWKSTMRS</sequence>
<keyword evidence="2" id="KW-1185">Reference proteome</keyword>
<dbReference type="OrthoDB" id="3644718at2759"/>
<dbReference type="EMBL" id="JAAGWQ010000168">
    <property type="protein sequence ID" value="KAF5662221.1"/>
    <property type="molecule type" value="Genomic_DNA"/>
</dbReference>
<evidence type="ECO:0000313" key="2">
    <source>
        <dbReference type="Proteomes" id="UP000567885"/>
    </source>
</evidence>
<accession>A0A8H5WJG3</accession>
<name>A0A8H5WJG3_FUSHE</name>
<organism evidence="1 2">
    <name type="scientific">Fusarium heterosporum</name>
    <dbReference type="NCBI Taxonomy" id="42747"/>
    <lineage>
        <taxon>Eukaryota</taxon>
        <taxon>Fungi</taxon>
        <taxon>Dikarya</taxon>
        <taxon>Ascomycota</taxon>
        <taxon>Pezizomycotina</taxon>
        <taxon>Sordariomycetes</taxon>
        <taxon>Hypocreomycetidae</taxon>
        <taxon>Hypocreales</taxon>
        <taxon>Nectriaceae</taxon>
        <taxon>Fusarium</taxon>
        <taxon>Fusarium heterosporum species complex</taxon>
    </lineage>
</organism>
<gene>
    <name evidence="1" type="ORF">FHETE_8111</name>
</gene>
<dbReference type="Proteomes" id="UP000567885">
    <property type="component" value="Unassembled WGS sequence"/>
</dbReference>
<protein>
    <submittedName>
        <fullName evidence="1">Uncharacterized protein</fullName>
    </submittedName>
</protein>
<evidence type="ECO:0000313" key="1">
    <source>
        <dbReference type="EMBL" id="KAF5662221.1"/>
    </source>
</evidence>
<reference evidence="1 2" key="1">
    <citation type="submission" date="2020-05" db="EMBL/GenBank/DDBJ databases">
        <title>Identification and distribution of gene clusters putatively required for synthesis of sphingolipid metabolism inhibitors in phylogenetically diverse species of the filamentous fungus Fusarium.</title>
        <authorList>
            <person name="Kim H.-S."/>
            <person name="Busman M."/>
            <person name="Brown D.W."/>
            <person name="Divon H."/>
            <person name="Uhlig S."/>
            <person name="Proctor R.H."/>
        </authorList>
    </citation>
    <scope>NUCLEOTIDE SEQUENCE [LARGE SCALE GENOMIC DNA]</scope>
    <source>
        <strain evidence="1 2">NRRL 20693</strain>
    </source>
</reference>
<dbReference type="AlphaFoldDB" id="A0A8H5WJG3"/>
<comment type="caution">
    <text evidence="1">The sequence shown here is derived from an EMBL/GenBank/DDBJ whole genome shotgun (WGS) entry which is preliminary data.</text>
</comment>
<proteinExistence type="predicted"/>